<keyword evidence="2" id="KW-1185">Reference proteome</keyword>
<proteinExistence type="predicted"/>
<gene>
    <name evidence="1" type="ORF">BTW07_16920</name>
</gene>
<dbReference type="OrthoDB" id="2664633at2"/>
<dbReference type="Proteomes" id="UP000186878">
    <property type="component" value="Unassembled WGS sequence"/>
</dbReference>
<dbReference type="EMBL" id="MSDO01000026">
    <property type="protein sequence ID" value="OLO03012.1"/>
    <property type="molecule type" value="Genomic_DNA"/>
</dbReference>
<evidence type="ECO:0000313" key="2">
    <source>
        <dbReference type="Proteomes" id="UP000186878"/>
    </source>
</evidence>
<sequence length="248" mass="26191">MALNADLSDKLDAIYGLDISAAQRGLLLARLVGTVTSAGAAGTVGKVSADLASETTKAVGKQLDVVLEDLAEQALLKSGGLHGLDGKPLLDMKQLTTAQKGEMGELFGPQTVKQIVPDGRKIARAHSASEHGLDDLYQVNRPDVDYVVIEYKFVGTESKTGASGLGRTQDGRQGSESWIMGSDRLKKALGRSLVPEVERAFRNKRAEAWVIATRPDGATEVQVLDANGKPKAIDTSKILSALKIEGGA</sequence>
<accession>A0A1Q8SNM8</accession>
<dbReference type="RefSeq" id="WP_075571353.1">
    <property type="nucleotide sequence ID" value="NZ_MSDO01000026.1"/>
</dbReference>
<organism evidence="1 2">
    <name type="scientific">Salinicola socius</name>
    <dbReference type="NCBI Taxonomy" id="404433"/>
    <lineage>
        <taxon>Bacteria</taxon>
        <taxon>Pseudomonadati</taxon>
        <taxon>Pseudomonadota</taxon>
        <taxon>Gammaproteobacteria</taxon>
        <taxon>Oceanospirillales</taxon>
        <taxon>Halomonadaceae</taxon>
        <taxon>Salinicola</taxon>
    </lineage>
</organism>
<name>A0A1Q8SNM8_9GAMM</name>
<evidence type="ECO:0000313" key="1">
    <source>
        <dbReference type="EMBL" id="OLO03012.1"/>
    </source>
</evidence>
<dbReference type="STRING" id="404433.BTW07_16920"/>
<protein>
    <submittedName>
        <fullName evidence="1">Uncharacterized protein</fullName>
    </submittedName>
</protein>
<comment type="caution">
    <text evidence="1">The sequence shown here is derived from an EMBL/GenBank/DDBJ whole genome shotgun (WGS) entry which is preliminary data.</text>
</comment>
<reference evidence="1 2" key="1">
    <citation type="submission" date="2016-12" db="EMBL/GenBank/DDBJ databases">
        <title>Draft genome sequences of strains Salinicola socius SMB35, Salinicola sp. MH3R3-1 and Chromohalobacter sp. SMB17 from the Verkhnekamsk potash mining region of Russia.</title>
        <authorList>
            <person name="Mavrodi D.V."/>
            <person name="Olsson B.E."/>
            <person name="Korsakova E.S."/>
            <person name="Pyankova A."/>
            <person name="Mavrodi O.V."/>
            <person name="Plotnikova E.G."/>
        </authorList>
    </citation>
    <scope>NUCLEOTIDE SEQUENCE [LARGE SCALE GENOMIC DNA]</scope>
    <source>
        <strain evidence="1 2">SMB35</strain>
    </source>
</reference>
<dbReference type="AlphaFoldDB" id="A0A1Q8SNM8"/>